<dbReference type="AlphaFoldDB" id="A0A0A8XR25"/>
<proteinExistence type="predicted"/>
<protein>
    <submittedName>
        <fullName evidence="2">Uncharacterized protein</fullName>
    </submittedName>
</protein>
<accession>A0A0A8XR25</accession>
<name>A0A0A8XR25_ARUDO</name>
<organism evidence="2">
    <name type="scientific">Arundo donax</name>
    <name type="common">Giant reed</name>
    <name type="synonym">Donax arundinaceus</name>
    <dbReference type="NCBI Taxonomy" id="35708"/>
    <lineage>
        <taxon>Eukaryota</taxon>
        <taxon>Viridiplantae</taxon>
        <taxon>Streptophyta</taxon>
        <taxon>Embryophyta</taxon>
        <taxon>Tracheophyta</taxon>
        <taxon>Spermatophyta</taxon>
        <taxon>Magnoliopsida</taxon>
        <taxon>Liliopsida</taxon>
        <taxon>Poales</taxon>
        <taxon>Poaceae</taxon>
        <taxon>PACMAD clade</taxon>
        <taxon>Arundinoideae</taxon>
        <taxon>Arundineae</taxon>
        <taxon>Arundo</taxon>
    </lineage>
</organism>
<evidence type="ECO:0000256" key="1">
    <source>
        <dbReference type="SAM" id="MobiDB-lite"/>
    </source>
</evidence>
<feature type="region of interest" description="Disordered" evidence="1">
    <location>
        <begin position="1"/>
        <end position="34"/>
    </location>
</feature>
<reference evidence="2" key="2">
    <citation type="journal article" date="2015" name="Data Brief">
        <title>Shoot transcriptome of the giant reed, Arundo donax.</title>
        <authorList>
            <person name="Barrero R.A."/>
            <person name="Guerrero F.D."/>
            <person name="Moolhuijzen P."/>
            <person name="Goolsby J.A."/>
            <person name="Tidwell J."/>
            <person name="Bellgard S.E."/>
            <person name="Bellgard M.I."/>
        </authorList>
    </citation>
    <scope>NUCLEOTIDE SEQUENCE</scope>
    <source>
        <tissue evidence="2">Shoot tissue taken approximately 20 cm above the soil surface</tissue>
    </source>
</reference>
<dbReference type="EMBL" id="GBRH01282712">
    <property type="protein sequence ID" value="JAD15183.1"/>
    <property type="molecule type" value="Transcribed_RNA"/>
</dbReference>
<sequence length="34" mass="3249">MGFREVLPGEDAGVASHASGEARGDASPGVHGAG</sequence>
<evidence type="ECO:0000313" key="2">
    <source>
        <dbReference type="EMBL" id="JAD15183.1"/>
    </source>
</evidence>
<reference evidence="2" key="1">
    <citation type="submission" date="2014-09" db="EMBL/GenBank/DDBJ databases">
        <authorList>
            <person name="Magalhaes I.L.F."/>
            <person name="Oliveira U."/>
            <person name="Santos F.R."/>
            <person name="Vidigal T.H.D.A."/>
            <person name="Brescovit A.D."/>
            <person name="Santos A.J."/>
        </authorList>
    </citation>
    <scope>NUCLEOTIDE SEQUENCE</scope>
    <source>
        <tissue evidence="2">Shoot tissue taken approximately 20 cm above the soil surface</tissue>
    </source>
</reference>